<gene>
    <name evidence="20" type="ORF">H0E87_022160</name>
</gene>
<keyword evidence="11" id="KW-0156">Chromatin regulator</keyword>
<dbReference type="AlphaFoldDB" id="A0A8T2XH06"/>
<evidence type="ECO:0000259" key="19">
    <source>
        <dbReference type="Pfam" id="PF17942"/>
    </source>
</evidence>
<feature type="compositionally biased region" description="Low complexity" evidence="18">
    <location>
        <begin position="32"/>
        <end position="44"/>
    </location>
</feature>
<dbReference type="FunFam" id="3.30.565.10:FF:000075">
    <property type="entry name" value="MORC family CW-type zinc finger protein 4"/>
    <property type="match status" value="1"/>
</dbReference>
<evidence type="ECO:0000256" key="1">
    <source>
        <dbReference type="ARBA" id="ARBA00001936"/>
    </source>
</evidence>
<feature type="region of interest" description="Disordered" evidence="18">
    <location>
        <begin position="1"/>
        <end position="80"/>
    </location>
</feature>
<keyword evidence="21" id="KW-1185">Reference proteome</keyword>
<evidence type="ECO:0000256" key="5">
    <source>
        <dbReference type="ARBA" id="ARBA00022729"/>
    </source>
</evidence>
<keyword evidence="16" id="KW-0539">Nucleus</keyword>
<dbReference type="GO" id="GO:0004519">
    <property type="term" value="F:endonuclease activity"/>
    <property type="evidence" value="ECO:0007669"/>
    <property type="project" value="UniProtKB-KW"/>
</dbReference>
<dbReference type="Pfam" id="PF24068">
    <property type="entry name" value="TPD1_C"/>
    <property type="match status" value="1"/>
</dbReference>
<dbReference type="GO" id="GO:0006281">
    <property type="term" value="P:DNA repair"/>
    <property type="evidence" value="ECO:0007669"/>
    <property type="project" value="UniProtKB-KW"/>
</dbReference>
<feature type="compositionally biased region" description="Polar residues" evidence="18">
    <location>
        <begin position="580"/>
        <end position="632"/>
    </location>
</feature>
<evidence type="ECO:0000256" key="9">
    <source>
        <dbReference type="ARBA" id="ARBA00022801"/>
    </source>
</evidence>
<dbReference type="Gene3D" id="3.30.565.10">
    <property type="entry name" value="Histidine kinase-like ATPase, C-terminal domain"/>
    <property type="match status" value="1"/>
</dbReference>
<keyword evidence="12" id="KW-0694">RNA-binding</keyword>
<dbReference type="Proteomes" id="UP000807159">
    <property type="component" value="Chromosome 12"/>
</dbReference>
<dbReference type="Pfam" id="PF17942">
    <property type="entry name" value="Morc6_S5"/>
    <property type="match status" value="1"/>
</dbReference>
<feature type="coiled-coil region" evidence="17">
    <location>
        <begin position="727"/>
        <end position="820"/>
    </location>
</feature>
<keyword evidence="15" id="KW-0234">DNA repair</keyword>
<evidence type="ECO:0000256" key="17">
    <source>
        <dbReference type="SAM" id="Coils"/>
    </source>
</evidence>
<evidence type="ECO:0000256" key="6">
    <source>
        <dbReference type="ARBA" id="ARBA00022741"/>
    </source>
</evidence>
<evidence type="ECO:0000256" key="8">
    <source>
        <dbReference type="ARBA" id="ARBA00022763"/>
    </source>
</evidence>
<evidence type="ECO:0000256" key="18">
    <source>
        <dbReference type="SAM" id="MobiDB-lite"/>
    </source>
</evidence>
<reference evidence="20" key="1">
    <citation type="journal article" date="2021" name="J. Hered.">
        <title>Genome Assembly of Salicaceae Populus deltoides (Eastern Cottonwood) I-69 Based on Nanopore Sequencing and Hi-C Technologies.</title>
        <authorList>
            <person name="Bai S."/>
            <person name="Wu H."/>
            <person name="Zhang J."/>
            <person name="Pan Z."/>
            <person name="Zhao W."/>
            <person name="Li Z."/>
            <person name="Tong C."/>
        </authorList>
    </citation>
    <scope>NUCLEOTIDE SEQUENCE</scope>
    <source>
        <tissue evidence="20">Leaf</tissue>
    </source>
</reference>
<evidence type="ECO:0000256" key="7">
    <source>
        <dbReference type="ARBA" id="ARBA00022759"/>
    </source>
</evidence>
<evidence type="ECO:0000256" key="11">
    <source>
        <dbReference type="ARBA" id="ARBA00022853"/>
    </source>
</evidence>
<organism evidence="20 21">
    <name type="scientific">Populus deltoides</name>
    <name type="common">Eastern poplar</name>
    <name type="synonym">Eastern cottonwood</name>
    <dbReference type="NCBI Taxonomy" id="3696"/>
    <lineage>
        <taxon>Eukaryota</taxon>
        <taxon>Viridiplantae</taxon>
        <taxon>Streptophyta</taxon>
        <taxon>Embryophyta</taxon>
        <taxon>Tracheophyta</taxon>
        <taxon>Spermatophyta</taxon>
        <taxon>Magnoliopsida</taxon>
        <taxon>eudicotyledons</taxon>
        <taxon>Gunneridae</taxon>
        <taxon>Pentapetalae</taxon>
        <taxon>rosids</taxon>
        <taxon>fabids</taxon>
        <taxon>Malpighiales</taxon>
        <taxon>Salicaceae</taxon>
        <taxon>Saliceae</taxon>
        <taxon>Populus</taxon>
    </lineage>
</organism>
<feature type="compositionally biased region" description="Polar residues" evidence="18">
    <location>
        <begin position="657"/>
        <end position="667"/>
    </location>
</feature>
<evidence type="ECO:0000256" key="13">
    <source>
        <dbReference type="ARBA" id="ARBA00023054"/>
    </source>
</evidence>
<dbReference type="InterPro" id="IPR040361">
    <property type="entry name" value="TPD1"/>
</dbReference>
<dbReference type="InterPro" id="IPR036890">
    <property type="entry name" value="HATPase_C_sf"/>
</dbReference>
<evidence type="ECO:0000256" key="12">
    <source>
        <dbReference type="ARBA" id="ARBA00022884"/>
    </source>
</evidence>
<evidence type="ECO:0000256" key="14">
    <source>
        <dbReference type="ARBA" id="ARBA00023158"/>
    </source>
</evidence>
<dbReference type="SUPFAM" id="SSF55874">
    <property type="entry name" value="ATPase domain of HSP90 chaperone/DNA topoisomerase II/histidine kinase"/>
    <property type="match status" value="1"/>
</dbReference>
<protein>
    <recommendedName>
        <fullName evidence="19">Morc S5 domain-containing protein</fullName>
    </recommendedName>
</protein>
<feature type="domain" description="Morc S5" evidence="19">
    <location>
        <begin position="404"/>
        <end position="548"/>
    </location>
</feature>
<evidence type="ECO:0000256" key="10">
    <source>
        <dbReference type="ARBA" id="ARBA00022840"/>
    </source>
</evidence>
<dbReference type="GO" id="GO:0016887">
    <property type="term" value="F:ATP hydrolysis activity"/>
    <property type="evidence" value="ECO:0007669"/>
    <property type="project" value="InterPro"/>
</dbReference>
<feature type="compositionally biased region" description="Basic and acidic residues" evidence="18">
    <location>
        <begin position="1"/>
        <end position="10"/>
    </location>
</feature>
<comment type="similarity">
    <text evidence="3">Belongs to the MORC ATPase protein family.</text>
</comment>
<keyword evidence="8" id="KW-0227">DNA damage</keyword>
<dbReference type="GO" id="GO:0005524">
    <property type="term" value="F:ATP binding"/>
    <property type="evidence" value="ECO:0007669"/>
    <property type="project" value="UniProtKB-KW"/>
</dbReference>
<evidence type="ECO:0000256" key="15">
    <source>
        <dbReference type="ARBA" id="ARBA00023204"/>
    </source>
</evidence>
<dbReference type="InterPro" id="IPR045261">
    <property type="entry name" value="MORC_ATPase"/>
</dbReference>
<evidence type="ECO:0000313" key="21">
    <source>
        <dbReference type="Proteomes" id="UP000807159"/>
    </source>
</evidence>
<dbReference type="GO" id="GO:0005634">
    <property type="term" value="C:nucleus"/>
    <property type="evidence" value="ECO:0007669"/>
    <property type="project" value="UniProtKB-SubCell"/>
</dbReference>
<comment type="caution">
    <text evidence="20">The sequence shown here is derived from an EMBL/GenBank/DDBJ whole genome shotgun (WGS) entry which is preliminary data.</text>
</comment>
<dbReference type="PANTHER" id="PTHR23336">
    <property type="entry name" value="ZINC FINGER CW-TYPE COILED-COIL DOMAIN PROTEIN 3"/>
    <property type="match status" value="1"/>
</dbReference>
<proteinExistence type="inferred from homology"/>
<keyword evidence="10" id="KW-0067">ATP-binding</keyword>
<dbReference type="EMBL" id="JACEGQ020000012">
    <property type="protein sequence ID" value="KAH8492809.1"/>
    <property type="molecule type" value="Genomic_DNA"/>
</dbReference>
<keyword evidence="14" id="KW-0943">RNA-mediated gene silencing</keyword>
<comment type="cofactor">
    <cofactor evidence="1">
        <name>Mn(2+)</name>
        <dbReference type="ChEBI" id="CHEBI:29035"/>
    </cofactor>
</comment>
<keyword evidence="7" id="KW-0255">Endonuclease</keyword>
<evidence type="ECO:0000256" key="4">
    <source>
        <dbReference type="ARBA" id="ARBA00022722"/>
    </source>
</evidence>
<dbReference type="GO" id="GO:0006325">
    <property type="term" value="P:chromatin organization"/>
    <property type="evidence" value="ECO:0007669"/>
    <property type="project" value="UniProtKB-KW"/>
</dbReference>
<dbReference type="GO" id="GO:0031349">
    <property type="term" value="P:positive regulation of defense response"/>
    <property type="evidence" value="ECO:0007669"/>
    <property type="project" value="UniProtKB-ARBA"/>
</dbReference>
<evidence type="ECO:0000256" key="16">
    <source>
        <dbReference type="ARBA" id="ARBA00023242"/>
    </source>
</evidence>
<dbReference type="GO" id="GO:0031047">
    <property type="term" value="P:regulatory ncRNA-mediated gene silencing"/>
    <property type="evidence" value="ECO:0007669"/>
    <property type="project" value="UniProtKB-KW"/>
</dbReference>
<evidence type="ECO:0000256" key="2">
    <source>
        <dbReference type="ARBA" id="ARBA00004123"/>
    </source>
</evidence>
<dbReference type="PANTHER" id="PTHR23336:SF58">
    <property type="entry name" value="PROTEIN MICRORCHIDIA 4"/>
    <property type="match status" value="1"/>
</dbReference>
<feature type="compositionally biased region" description="Polar residues" evidence="18">
    <location>
        <begin position="677"/>
        <end position="692"/>
    </location>
</feature>
<dbReference type="GO" id="GO:0003723">
    <property type="term" value="F:RNA binding"/>
    <property type="evidence" value="ECO:0007669"/>
    <property type="project" value="UniProtKB-KW"/>
</dbReference>
<name>A0A8T2XH06_POPDE</name>
<evidence type="ECO:0000313" key="20">
    <source>
        <dbReference type="EMBL" id="KAH8492809.1"/>
    </source>
</evidence>
<accession>A0A8T2XH06</accession>
<keyword evidence="13 17" id="KW-0175">Coiled coil</keyword>
<keyword evidence="4" id="KW-0540">Nuclease</keyword>
<comment type="subcellular location">
    <subcellularLocation>
        <location evidence="2">Nucleus</location>
    </subcellularLocation>
</comment>
<evidence type="ECO:0000256" key="3">
    <source>
        <dbReference type="ARBA" id="ARBA00007845"/>
    </source>
</evidence>
<dbReference type="Pfam" id="PF13589">
    <property type="entry name" value="HATPase_c_3"/>
    <property type="match status" value="1"/>
</dbReference>
<feature type="region of interest" description="Disordered" evidence="18">
    <location>
        <begin position="567"/>
        <end position="694"/>
    </location>
</feature>
<sequence>MGGNVKREIPEPLPNRRNAAVSGVPPAVIELSSSSESSSGSGSESESEMDGNSVISKRPRGSSGVNGGTEKKKRRKRKRNFEDLGVVLPLGFLAPITPPPDSETPSEARMMAVESTESRRVSLTGQSSKQFWKAGDYEGAPRANWDSSFGGMDHVRVHPKFLHSNATSHKWALGAFAELLDNALDEFGNGARFVNIDMVESKKDQSRMLLIEDNGGGMDPDKLRQCMSLGYSAKSKVANTIGQYGNGFKTSTMRLGADVIVFSRCQGKDGKFPTQSIGLLSYTFLRSTGKEDIVVPMLDYERKGREWSRMVWSSTGDWNRNVETIVHWSPFSSEADLLRQFKLMSDHGTRIIIYNLWEDDQGMLELDFDSDPHDIQLRGVNRDEKHIQMAKEFPNSRHFLTYRHSLRNYTSILYLRLPPSFRIILRGKDVEHHNIVNDMMLSQEITYRPQPGADSVPKDTNMTAVVTIGFVKDAKHHIDVQGFNVYHKNRLIKPFWRLWNAAGSDGRGVIGVLEANFIEPAHDKQGFERTTVLARLEARLVQMQKHYWSTYCHKIGYAPRRNKKLINESDRENSPDDLPPTSSQSKKKYTSLSSKISPSHSNRGYVNGNAFNKGNIRTKTPTKLGKNTVSSGPSPPAQDESSEDDERVALPMREANGSAQETTPTNKSLDKNGLPKTWSSSYLEDSGSQQDCMSGGATVQIGTRSQPKVGDVDKRDHALPESDMHVLAHLKQENRELKERLQKLEGETRGKYMSGFQCEKCKSLEIQLQESQQKLEELNKEQESLIDIFSEERDRRDQEEESLRKKLKDASNTIQELLDKLGLLDHTVVLVLATRFGSDTFPTICAEENGEEKSSICDCIEIPYLELSDPNLRSSGFQCMLGISRREAFEFERVSVNEFFFFDDEDGGFEDNWRRFGDGSGKDEGGFMGLSHMFLHEEGNYSVSSLHRKLLVRSLAMEEPSRIGEKCTSADIVISQGPTAPLSSGIPTYTVQIMNMCATGCDISRVHLKCGWFSSARLIDPKIFKRLRYNDCLVNDGKPLVTGGILTFEYANTFSYPLSVSSISCH</sequence>
<keyword evidence="6" id="KW-0547">Nucleotide-binding</keyword>
<dbReference type="InterPro" id="IPR041006">
    <property type="entry name" value="Morc_S5"/>
</dbReference>
<keyword evidence="9" id="KW-0378">Hydrolase</keyword>
<keyword evidence="5" id="KW-0732">Signal</keyword>